<dbReference type="SUPFAM" id="SSF56112">
    <property type="entry name" value="Protein kinase-like (PK-like)"/>
    <property type="match status" value="1"/>
</dbReference>
<proteinExistence type="predicted"/>
<dbReference type="InterPro" id="IPR006748">
    <property type="entry name" value="NH2Glyco/OHUrea_AB-resist_kin"/>
</dbReference>
<comment type="caution">
    <text evidence="1">The sequence shown here is derived from an EMBL/GenBank/DDBJ whole genome shotgun (WGS) entry which is preliminary data.</text>
</comment>
<keyword evidence="1" id="KW-0808">Transferase</keyword>
<dbReference type="GO" id="GO:0019748">
    <property type="term" value="P:secondary metabolic process"/>
    <property type="evidence" value="ECO:0007669"/>
    <property type="project" value="InterPro"/>
</dbReference>
<dbReference type="Proteomes" id="UP000294739">
    <property type="component" value="Unassembled WGS sequence"/>
</dbReference>
<organism evidence="1 2">
    <name type="scientific">Jiangella asiatica</name>
    <dbReference type="NCBI Taxonomy" id="2530372"/>
    <lineage>
        <taxon>Bacteria</taxon>
        <taxon>Bacillati</taxon>
        <taxon>Actinomycetota</taxon>
        <taxon>Actinomycetes</taxon>
        <taxon>Jiangellales</taxon>
        <taxon>Jiangellaceae</taxon>
        <taxon>Jiangella</taxon>
    </lineage>
</organism>
<accession>A0A4R5CK56</accession>
<dbReference type="Gene3D" id="3.90.1200.10">
    <property type="match status" value="1"/>
</dbReference>
<keyword evidence="1" id="KW-0418">Kinase</keyword>
<name>A0A4R5CK56_9ACTN</name>
<dbReference type="GO" id="GO:0016773">
    <property type="term" value="F:phosphotransferase activity, alcohol group as acceptor"/>
    <property type="evidence" value="ECO:0007669"/>
    <property type="project" value="InterPro"/>
</dbReference>
<dbReference type="EMBL" id="SMKZ01000062">
    <property type="protein sequence ID" value="TDD99000.1"/>
    <property type="molecule type" value="Genomic_DNA"/>
</dbReference>
<reference evidence="1 2" key="1">
    <citation type="submission" date="2019-03" db="EMBL/GenBank/DDBJ databases">
        <title>Draft genome sequences of novel Actinobacteria.</title>
        <authorList>
            <person name="Sahin N."/>
            <person name="Ay H."/>
            <person name="Saygin H."/>
        </authorList>
    </citation>
    <scope>NUCLEOTIDE SEQUENCE [LARGE SCALE GENOMIC DNA]</scope>
    <source>
        <strain evidence="1 2">5K138</strain>
    </source>
</reference>
<dbReference type="OrthoDB" id="3638028at2"/>
<sequence>MERRRVGRFGENDAVTAFAVPTKLAEFAARDDQPEVAAWVRTLPALVPELCERWELTVGAPYEPGGQCSWVAPATTRTGDAVVLKVGWRHEEAEHEAAGLRFWDGDGAARLFADETFDSTSAMLMERCEPGTMLARARPPLEQDEVIAGLLRRLWRRPPDGHPFRPLTSMCDFWADEFEEKLAAAAPGRVDPGIARAAMQLMRSLPRESTDQVVLCTDLHTENVLAAEREPWLVVDPKPYVGDRSYDALQHMLNMDRLTKDPNRLLERMADLLDLDRERLRRWLFARCVQESLGWDGFYDVALQVAPRG</sequence>
<dbReference type="InterPro" id="IPR011009">
    <property type="entry name" value="Kinase-like_dom_sf"/>
</dbReference>
<evidence type="ECO:0000313" key="1">
    <source>
        <dbReference type="EMBL" id="TDD99000.1"/>
    </source>
</evidence>
<protein>
    <submittedName>
        <fullName evidence="1">Kinase</fullName>
    </submittedName>
</protein>
<evidence type="ECO:0000313" key="2">
    <source>
        <dbReference type="Proteomes" id="UP000294739"/>
    </source>
</evidence>
<dbReference type="GO" id="GO:0016301">
    <property type="term" value="F:kinase activity"/>
    <property type="evidence" value="ECO:0007669"/>
    <property type="project" value="UniProtKB-KW"/>
</dbReference>
<dbReference type="InParanoid" id="A0A4R5CK56"/>
<dbReference type="AlphaFoldDB" id="A0A4R5CK56"/>
<keyword evidence="2" id="KW-1185">Reference proteome</keyword>
<gene>
    <name evidence="1" type="ORF">E1269_27990</name>
</gene>
<dbReference type="Pfam" id="PF04655">
    <property type="entry name" value="APH_6_hur"/>
    <property type="match status" value="1"/>
</dbReference>